<sequence length="87" mass="10014">MLHCRGRYLMYHLGTYLFRWTYHNTVPYYTVPSIADPRCEVPDATVACSGIPGYHLCRKSQPKNPVARPLPVLRNRSVPSLFVFFLG</sequence>
<dbReference type="Proteomes" id="UP000054217">
    <property type="component" value="Unassembled WGS sequence"/>
</dbReference>
<evidence type="ECO:0000313" key="1">
    <source>
        <dbReference type="EMBL" id="KIN98663.1"/>
    </source>
</evidence>
<protein>
    <submittedName>
        <fullName evidence="1">Uncharacterized protein</fullName>
    </submittedName>
</protein>
<dbReference type="InParanoid" id="A0A0C3NTU0"/>
<accession>A0A0C3NTU0</accession>
<reference evidence="1 2" key="1">
    <citation type="submission" date="2014-04" db="EMBL/GenBank/DDBJ databases">
        <authorList>
            <consortium name="DOE Joint Genome Institute"/>
            <person name="Kuo A."/>
            <person name="Kohler A."/>
            <person name="Costa M.D."/>
            <person name="Nagy L.G."/>
            <person name="Floudas D."/>
            <person name="Copeland A."/>
            <person name="Barry K.W."/>
            <person name="Cichocki N."/>
            <person name="Veneault-Fourrey C."/>
            <person name="LaButti K."/>
            <person name="Lindquist E.A."/>
            <person name="Lipzen A."/>
            <person name="Lundell T."/>
            <person name="Morin E."/>
            <person name="Murat C."/>
            <person name="Sun H."/>
            <person name="Tunlid A."/>
            <person name="Henrissat B."/>
            <person name="Grigoriev I.V."/>
            <person name="Hibbett D.S."/>
            <person name="Martin F."/>
            <person name="Nordberg H.P."/>
            <person name="Cantor M.N."/>
            <person name="Hua S.X."/>
        </authorList>
    </citation>
    <scope>NUCLEOTIDE SEQUENCE [LARGE SCALE GENOMIC DNA]</scope>
    <source>
        <strain evidence="1 2">Marx 270</strain>
    </source>
</reference>
<gene>
    <name evidence="1" type="ORF">M404DRAFT_845932</name>
</gene>
<reference evidence="2" key="2">
    <citation type="submission" date="2015-01" db="EMBL/GenBank/DDBJ databases">
        <title>Evolutionary Origins and Diversification of the Mycorrhizal Mutualists.</title>
        <authorList>
            <consortium name="DOE Joint Genome Institute"/>
            <consortium name="Mycorrhizal Genomics Consortium"/>
            <person name="Kohler A."/>
            <person name="Kuo A."/>
            <person name="Nagy L.G."/>
            <person name="Floudas D."/>
            <person name="Copeland A."/>
            <person name="Barry K.W."/>
            <person name="Cichocki N."/>
            <person name="Veneault-Fourrey C."/>
            <person name="LaButti K."/>
            <person name="Lindquist E.A."/>
            <person name="Lipzen A."/>
            <person name="Lundell T."/>
            <person name="Morin E."/>
            <person name="Murat C."/>
            <person name="Riley R."/>
            <person name="Ohm R."/>
            <person name="Sun H."/>
            <person name="Tunlid A."/>
            <person name="Henrissat B."/>
            <person name="Grigoriev I.V."/>
            <person name="Hibbett D.S."/>
            <person name="Martin F."/>
        </authorList>
    </citation>
    <scope>NUCLEOTIDE SEQUENCE [LARGE SCALE GENOMIC DNA]</scope>
    <source>
        <strain evidence="2">Marx 270</strain>
    </source>
</reference>
<dbReference type="HOGENOM" id="CLU_2484244_0_0_1"/>
<name>A0A0C3NTU0_PISTI</name>
<keyword evidence="2" id="KW-1185">Reference proteome</keyword>
<organism evidence="1 2">
    <name type="scientific">Pisolithus tinctorius Marx 270</name>
    <dbReference type="NCBI Taxonomy" id="870435"/>
    <lineage>
        <taxon>Eukaryota</taxon>
        <taxon>Fungi</taxon>
        <taxon>Dikarya</taxon>
        <taxon>Basidiomycota</taxon>
        <taxon>Agaricomycotina</taxon>
        <taxon>Agaricomycetes</taxon>
        <taxon>Agaricomycetidae</taxon>
        <taxon>Boletales</taxon>
        <taxon>Sclerodermatineae</taxon>
        <taxon>Pisolithaceae</taxon>
        <taxon>Pisolithus</taxon>
    </lineage>
</organism>
<evidence type="ECO:0000313" key="2">
    <source>
        <dbReference type="Proteomes" id="UP000054217"/>
    </source>
</evidence>
<dbReference type="EMBL" id="KN832013">
    <property type="protein sequence ID" value="KIN98663.1"/>
    <property type="molecule type" value="Genomic_DNA"/>
</dbReference>
<proteinExistence type="predicted"/>
<dbReference type="AlphaFoldDB" id="A0A0C3NTU0"/>